<reference evidence="3" key="1">
    <citation type="submission" date="2016-10" db="EMBL/GenBank/DDBJ databases">
        <authorList>
            <person name="Varghese N."/>
            <person name="Submissions S."/>
        </authorList>
    </citation>
    <scope>NUCLEOTIDE SEQUENCE [LARGE SCALE GENOMIC DNA]</scope>
    <source>
        <strain evidence="3">S9</strain>
    </source>
</reference>
<evidence type="ECO:0000313" key="2">
    <source>
        <dbReference type="EMBL" id="SER96330.1"/>
    </source>
</evidence>
<dbReference type="Pfam" id="PF08240">
    <property type="entry name" value="ADH_N"/>
    <property type="match status" value="1"/>
</dbReference>
<dbReference type="Pfam" id="PF00107">
    <property type="entry name" value="ADH_zinc_N"/>
    <property type="match status" value="1"/>
</dbReference>
<dbReference type="PANTHER" id="PTHR45033">
    <property type="match status" value="1"/>
</dbReference>
<dbReference type="SUPFAM" id="SSF50129">
    <property type="entry name" value="GroES-like"/>
    <property type="match status" value="1"/>
</dbReference>
<dbReference type="OrthoDB" id="9787435at2"/>
<dbReference type="GO" id="GO:0016491">
    <property type="term" value="F:oxidoreductase activity"/>
    <property type="evidence" value="ECO:0007669"/>
    <property type="project" value="InterPro"/>
</dbReference>
<dbReference type="Gene3D" id="3.40.50.720">
    <property type="entry name" value="NAD(P)-binding Rossmann-like Domain"/>
    <property type="match status" value="1"/>
</dbReference>
<dbReference type="STRING" id="1601833.SAMN05518684_105330"/>
<dbReference type="Proteomes" id="UP000198571">
    <property type="component" value="Unassembled WGS sequence"/>
</dbReference>
<keyword evidence="3" id="KW-1185">Reference proteome</keyword>
<proteinExistence type="predicted"/>
<organism evidence="2 3">
    <name type="scientific">Salipaludibacillus aurantiacus</name>
    <dbReference type="NCBI Taxonomy" id="1601833"/>
    <lineage>
        <taxon>Bacteria</taxon>
        <taxon>Bacillati</taxon>
        <taxon>Bacillota</taxon>
        <taxon>Bacilli</taxon>
        <taxon>Bacillales</taxon>
        <taxon>Bacillaceae</taxon>
    </lineage>
</organism>
<dbReference type="InterPro" id="IPR036291">
    <property type="entry name" value="NAD(P)-bd_dom_sf"/>
</dbReference>
<dbReference type="EMBL" id="FOGT01000005">
    <property type="protein sequence ID" value="SER96330.1"/>
    <property type="molecule type" value="Genomic_DNA"/>
</dbReference>
<dbReference type="InterPro" id="IPR020843">
    <property type="entry name" value="ER"/>
</dbReference>
<dbReference type="InterPro" id="IPR011032">
    <property type="entry name" value="GroES-like_sf"/>
</dbReference>
<dbReference type="AlphaFoldDB" id="A0A1H9TG64"/>
<dbReference type="InterPro" id="IPR013149">
    <property type="entry name" value="ADH-like_C"/>
</dbReference>
<dbReference type="InterPro" id="IPR013154">
    <property type="entry name" value="ADH-like_N"/>
</dbReference>
<dbReference type="SUPFAM" id="SSF51735">
    <property type="entry name" value="NAD(P)-binding Rossmann-fold domains"/>
    <property type="match status" value="1"/>
</dbReference>
<dbReference type="InterPro" id="IPR052711">
    <property type="entry name" value="Zinc_ADH-like"/>
</dbReference>
<protein>
    <submittedName>
        <fullName evidence="2">Zinc-binding alcohol dehydrogenase/oxidoreductase</fullName>
    </submittedName>
</protein>
<dbReference type="Gene3D" id="3.90.180.10">
    <property type="entry name" value="Medium-chain alcohol dehydrogenases, catalytic domain"/>
    <property type="match status" value="1"/>
</dbReference>
<feature type="domain" description="Enoyl reductase (ER)" evidence="1">
    <location>
        <begin position="11"/>
        <end position="327"/>
    </location>
</feature>
<evidence type="ECO:0000259" key="1">
    <source>
        <dbReference type="SMART" id="SM00829"/>
    </source>
</evidence>
<sequence>MKAFVHKGKKGLEGTRYRDMEETEPKQGEVKISLKTAGLNHRDLFVLERHKESDPPLIIGSDGAGVVESVGDGVTRVSPGDEVVINPSLGWMDRSEAPPENFGIVGLPGHGTFAEKITLPEDNVELKPVHLKWEEAGVFSLAALTAYRALFTRAQVNRGDTVLLPGVGSGAVTFLLLFAKAAGARVIVTSRSEEKRRKAIELGADEAIDSEGDWNEALNDEQADIVIETVGAATFDKSLNQLRKGGTLVTFGASAGDEIKLDLRSFFYGQYNMLGSTMGSRDEYQDMLKFISKNNIKPVMDTSYPLKDTRHALERLNEAKQLGKIALIITN</sequence>
<name>A0A1H9TG64_9BACI</name>
<gene>
    <name evidence="2" type="ORF">SAMN05518684_105330</name>
</gene>
<dbReference type="SMART" id="SM00829">
    <property type="entry name" value="PKS_ER"/>
    <property type="match status" value="1"/>
</dbReference>
<accession>A0A1H9TG64</accession>
<dbReference type="PANTHER" id="PTHR45033:SF3">
    <property type="entry name" value="DEHYDROGENASE, PUTATIVE (AFU_ORTHOLOGUE AFUA_2G13270)-RELATED"/>
    <property type="match status" value="1"/>
</dbReference>
<evidence type="ECO:0000313" key="3">
    <source>
        <dbReference type="Proteomes" id="UP000198571"/>
    </source>
</evidence>
<dbReference type="RefSeq" id="WP_093050333.1">
    <property type="nucleotide sequence ID" value="NZ_FOGT01000005.1"/>
</dbReference>